<dbReference type="RefSeq" id="WP_277832867.1">
    <property type="nucleotide sequence ID" value="NZ_JARQZE010000005.1"/>
</dbReference>
<protein>
    <submittedName>
        <fullName evidence="6">Helix-turn-helix domain-containing protein</fullName>
    </submittedName>
</protein>
<evidence type="ECO:0000256" key="3">
    <source>
        <dbReference type="ARBA" id="ARBA00023159"/>
    </source>
</evidence>
<dbReference type="InterPro" id="IPR035418">
    <property type="entry name" value="AraC-bd_2"/>
</dbReference>
<dbReference type="PANTHER" id="PTHR46796">
    <property type="entry name" value="HTH-TYPE TRANSCRIPTIONAL ACTIVATOR RHAS-RELATED"/>
    <property type="match status" value="1"/>
</dbReference>
<dbReference type="InterPro" id="IPR037923">
    <property type="entry name" value="HTH-like"/>
</dbReference>
<comment type="caution">
    <text evidence="6">The sequence shown here is derived from an EMBL/GenBank/DDBJ whole genome shotgun (WGS) entry which is preliminary data.</text>
</comment>
<dbReference type="Proteomes" id="UP001597158">
    <property type="component" value="Unassembled WGS sequence"/>
</dbReference>
<dbReference type="InterPro" id="IPR018060">
    <property type="entry name" value="HTH_AraC"/>
</dbReference>
<organism evidence="6 7">
    <name type="scientific">Thauera mechernichensis</name>
    <dbReference type="NCBI Taxonomy" id="82788"/>
    <lineage>
        <taxon>Bacteria</taxon>
        <taxon>Pseudomonadati</taxon>
        <taxon>Pseudomonadota</taxon>
        <taxon>Betaproteobacteria</taxon>
        <taxon>Rhodocyclales</taxon>
        <taxon>Zoogloeaceae</taxon>
        <taxon>Thauera</taxon>
    </lineage>
</organism>
<dbReference type="PROSITE" id="PS01124">
    <property type="entry name" value="HTH_ARAC_FAMILY_2"/>
    <property type="match status" value="1"/>
</dbReference>
<dbReference type="SUPFAM" id="SSF51215">
    <property type="entry name" value="Regulatory protein AraC"/>
    <property type="match status" value="1"/>
</dbReference>
<evidence type="ECO:0000256" key="4">
    <source>
        <dbReference type="ARBA" id="ARBA00023163"/>
    </source>
</evidence>
<dbReference type="Pfam" id="PF12833">
    <property type="entry name" value="HTH_18"/>
    <property type="match status" value="1"/>
</dbReference>
<evidence type="ECO:0000313" key="6">
    <source>
        <dbReference type="EMBL" id="MFD1263735.1"/>
    </source>
</evidence>
<keyword evidence="3" id="KW-0010">Activator</keyword>
<dbReference type="InterPro" id="IPR018062">
    <property type="entry name" value="HTH_AraC-typ_CS"/>
</dbReference>
<proteinExistence type="predicted"/>
<dbReference type="PANTHER" id="PTHR46796:SF6">
    <property type="entry name" value="ARAC SUBFAMILY"/>
    <property type="match status" value="1"/>
</dbReference>
<evidence type="ECO:0000256" key="1">
    <source>
        <dbReference type="ARBA" id="ARBA00023015"/>
    </source>
</evidence>
<name>A0ABW3WEQ5_9RHOO</name>
<keyword evidence="2" id="KW-0238">DNA-binding</keyword>
<evidence type="ECO:0000256" key="2">
    <source>
        <dbReference type="ARBA" id="ARBA00023125"/>
    </source>
</evidence>
<dbReference type="InterPro" id="IPR050204">
    <property type="entry name" value="AraC_XylS_family_regulators"/>
</dbReference>
<dbReference type="PROSITE" id="PS00041">
    <property type="entry name" value="HTH_ARAC_FAMILY_1"/>
    <property type="match status" value="1"/>
</dbReference>
<evidence type="ECO:0000313" key="7">
    <source>
        <dbReference type="Proteomes" id="UP001597158"/>
    </source>
</evidence>
<dbReference type="EMBL" id="JBHTMC010000020">
    <property type="protein sequence ID" value="MFD1263735.1"/>
    <property type="molecule type" value="Genomic_DNA"/>
</dbReference>
<evidence type="ECO:0000259" key="5">
    <source>
        <dbReference type="PROSITE" id="PS01124"/>
    </source>
</evidence>
<sequence>MPLAFLNAQSSIFNGANPFEVSDYVRANVGSHSLSLSSRSQGSASLSHRKAGGLDLCRLSYGARARVISEGLADIYHLQFILRGYCRYTLPHTTLDLSAGHFLLLNPDDPLDITYSEDCEKFIVKLPATMLGDACAEHRWTRSRERITFKQVPYRFQELESLIVLLQLICEEAESALTTPQMLQHYNRVVTTKLMTMLEHNLGLEEPCQHAPCFERLVQYINDNIRQDISAEQLSHFSRLSLRSLYLLFEKNAKTTPKQFIRQKKLEHVHATLTNPASKAPNVTAVALEYGFTHLGRFSERYRSTFGMLPSEAMKSRLSS</sequence>
<keyword evidence="4" id="KW-0804">Transcription</keyword>
<keyword evidence="7" id="KW-1185">Reference proteome</keyword>
<keyword evidence="1" id="KW-0805">Transcription regulation</keyword>
<feature type="domain" description="HTH araC/xylS-type" evidence="5">
    <location>
        <begin position="215"/>
        <end position="316"/>
    </location>
</feature>
<dbReference type="SMART" id="SM00342">
    <property type="entry name" value="HTH_ARAC"/>
    <property type="match status" value="1"/>
</dbReference>
<accession>A0ABW3WEQ5</accession>
<reference evidence="7" key="1">
    <citation type="journal article" date="2019" name="Int. J. Syst. Evol. Microbiol.">
        <title>The Global Catalogue of Microorganisms (GCM) 10K type strain sequencing project: providing services to taxonomists for standard genome sequencing and annotation.</title>
        <authorList>
            <consortium name="The Broad Institute Genomics Platform"/>
            <consortium name="The Broad Institute Genome Sequencing Center for Infectious Disease"/>
            <person name="Wu L."/>
            <person name="Ma J."/>
        </authorList>
    </citation>
    <scope>NUCLEOTIDE SEQUENCE [LARGE SCALE GENOMIC DNA]</scope>
    <source>
        <strain evidence="7">CCUG 48884</strain>
    </source>
</reference>
<dbReference type="Gene3D" id="1.10.10.60">
    <property type="entry name" value="Homeodomain-like"/>
    <property type="match status" value="1"/>
</dbReference>
<dbReference type="Pfam" id="PF14525">
    <property type="entry name" value="AraC_binding_2"/>
    <property type="match status" value="1"/>
</dbReference>
<gene>
    <name evidence="6" type="ORF">ACFQ4M_09075</name>
</gene>